<evidence type="ECO:0000313" key="1">
    <source>
        <dbReference type="EMBL" id="MSS20607.1"/>
    </source>
</evidence>
<organism evidence="1 2">
    <name type="scientific">Pseudoramibacter porci</name>
    <dbReference type="NCBI Taxonomy" id="2606631"/>
    <lineage>
        <taxon>Bacteria</taxon>
        <taxon>Bacillati</taxon>
        <taxon>Bacillota</taxon>
        <taxon>Clostridia</taxon>
        <taxon>Eubacteriales</taxon>
        <taxon>Eubacteriaceae</taxon>
        <taxon>Pseudoramibacter</taxon>
    </lineage>
</organism>
<name>A0A7X2NHF1_9FIRM</name>
<evidence type="ECO:0000313" key="2">
    <source>
        <dbReference type="Proteomes" id="UP000461754"/>
    </source>
</evidence>
<dbReference type="Gene3D" id="3.10.50.10">
    <property type="match status" value="1"/>
</dbReference>
<dbReference type="InterPro" id="IPR017853">
    <property type="entry name" value="GH"/>
</dbReference>
<reference evidence="1 2" key="1">
    <citation type="submission" date="2019-08" db="EMBL/GenBank/DDBJ databases">
        <title>In-depth cultivation of the pig gut microbiome towards novel bacterial diversity and tailored functional studies.</title>
        <authorList>
            <person name="Wylensek D."/>
            <person name="Hitch T.C.A."/>
            <person name="Clavel T."/>
        </authorList>
    </citation>
    <scope>NUCLEOTIDE SEQUENCE [LARGE SCALE GENOMIC DNA]</scope>
    <source>
        <strain evidence="1 2">RF-744-FAT-4</strain>
    </source>
</reference>
<gene>
    <name evidence="1" type="ORF">FYJ52_09395</name>
</gene>
<dbReference type="AlphaFoldDB" id="A0A7X2NHF1"/>
<dbReference type="Proteomes" id="UP000461754">
    <property type="component" value="Unassembled WGS sequence"/>
</dbReference>
<sequence>MKTSSTLKKMPVYLSVVNDTEKEEKSVALLKRLIGTPEQAEATATSIVDMAQDYQCDGVEIDFEKIRKDRALWARFIDFENRLIAQCNASNLKLRIVLETLTPVENIQLPSGPEYVVMCYNLYGNGTKPGPKADVKFLKETAGRFEKLGNVTYALANGGFDFVGSKQAKAVTVDEAAALMKKYSAKPKRDRASGALVFQYDKHTVWYADAKTLSIWAKALDQRASRKVPVALWRL</sequence>
<keyword evidence="2" id="KW-1185">Reference proteome</keyword>
<dbReference type="SUPFAM" id="SSF51445">
    <property type="entry name" value="(Trans)glycosidases"/>
    <property type="match status" value="1"/>
</dbReference>
<keyword evidence="1" id="KW-0378">Hydrolase</keyword>
<comment type="caution">
    <text evidence="1">The sequence shown here is derived from an EMBL/GenBank/DDBJ whole genome shotgun (WGS) entry which is preliminary data.</text>
</comment>
<dbReference type="EMBL" id="VUMO01000017">
    <property type="protein sequence ID" value="MSS20607.1"/>
    <property type="molecule type" value="Genomic_DNA"/>
</dbReference>
<dbReference type="Gene3D" id="3.20.20.80">
    <property type="entry name" value="Glycosidases"/>
    <property type="match status" value="1"/>
</dbReference>
<dbReference type="PANTHER" id="PTHR46066">
    <property type="entry name" value="CHITINASE DOMAIN-CONTAINING PROTEIN 1 FAMILY MEMBER"/>
    <property type="match status" value="1"/>
</dbReference>
<dbReference type="PANTHER" id="PTHR46066:SF2">
    <property type="entry name" value="CHITINASE DOMAIN-CONTAINING PROTEIN 1"/>
    <property type="match status" value="1"/>
</dbReference>
<dbReference type="GO" id="GO:0016787">
    <property type="term" value="F:hydrolase activity"/>
    <property type="evidence" value="ECO:0007669"/>
    <property type="project" value="UniProtKB-KW"/>
</dbReference>
<dbReference type="InterPro" id="IPR029070">
    <property type="entry name" value="Chitinase_insertion_sf"/>
</dbReference>
<accession>A0A7X2NHF1</accession>
<protein>
    <submittedName>
        <fullName evidence="1">Glycosyl hydrolase</fullName>
    </submittedName>
</protein>
<proteinExistence type="predicted"/>